<accession>A0A6P8FJL5</accession>
<dbReference type="Proteomes" id="UP000515152">
    <property type="component" value="Chromosome 1"/>
</dbReference>
<keyword evidence="6" id="KW-0472">Membrane</keyword>
<dbReference type="CTD" id="3560"/>
<dbReference type="PANTHER" id="PTHR23037">
    <property type="entry name" value="CYTOKINE RECEPTOR"/>
    <property type="match status" value="1"/>
</dbReference>
<evidence type="ECO:0000259" key="11">
    <source>
        <dbReference type="Pfam" id="PF18707"/>
    </source>
</evidence>
<dbReference type="InterPro" id="IPR040951">
    <property type="entry name" value="IL2RB_N1"/>
</dbReference>
<dbReference type="AlphaFoldDB" id="A0A6P8FJL5"/>
<feature type="region of interest" description="Disordered" evidence="9">
    <location>
        <begin position="498"/>
        <end position="525"/>
    </location>
</feature>
<keyword evidence="7" id="KW-1015">Disulfide bond</keyword>
<proteinExistence type="inferred from homology"/>
<dbReference type="GO" id="GO:0009897">
    <property type="term" value="C:external side of plasma membrane"/>
    <property type="evidence" value="ECO:0007669"/>
    <property type="project" value="TreeGrafter"/>
</dbReference>
<keyword evidence="4 10" id="KW-0732">Signal</keyword>
<feature type="chain" id="PRO_5043579698" evidence="10">
    <location>
        <begin position="40"/>
        <end position="554"/>
    </location>
</feature>
<dbReference type="InterPro" id="IPR003531">
    <property type="entry name" value="Hempt_rcpt_S_F1_CS"/>
</dbReference>
<dbReference type="KEGG" id="char:105890682"/>
<keyword evidence="12" id="KW-1185">Reference proteome</keyword>
<dbReference type="RefSeq" id="XP_031423356.1">
    <property type="nucleotide sequence ID" value="XM_031567496.2"/>
</dbReference>
<evidence type="ECO:0000256" key="10">
    <source>
        <dbReference type="SAM" id="SignalP"/>
    </source>
</evidence>
<evidence type="ECO:0000256" key="5">
    <source>
        <dbReference type="ARBA" id="ARBA00022989"/>
    </source>
</evidence>
<dbReference type="InterPro" id="IPR013783">
    <property type="entry name" value="Ig-like_fold"/>
</dbReference>
<dbReference type="PANTHER" id="PTHR23037:SF22">
    <property type="entry name" value="CYTOKINE RECEPTOR COMMON SUBUNIT BETA"/>
    <property type="match status" value="1"/>
</dbReference>
<keyword evidence="5" id="KW-1133">Transmembrane helix</keyword>
<dbReference type="InterPro" id="IPR036116">
    <property type="entry name" value="FN3_sf"/>
</dbReference>
<evidence type="ECO:0000256" key="6">
    <source>
        <dbReference type="ARBA" id="ARBA00023136"/>
    </source>
</evidence>
<name>A0A6P8FJL5_CLUHA</name>
<dbReference type="GO" id="GO:0004896">
    <property type="term" value="F:cytokine receptor activity"/>
    <property type="evidence" value="ECO:0007669"/>
    <property type="project" value="InterPro"/>
</dbReference>
<evidence type="ECO:0000256" key="4">
    <source>
        <dbReference type="ARBA" id="ARBA00022729"/>
    </source>
</evidence>
<comment type="subcellular location">
    <subcellularLocation>
        <location evidence="1">Membrane</location>
        <topology evidence="1">Single-pass membrane protein</topology>
    </subcellularLocation>
</comment>
<evidence type="ECO:0000256" key="7">
    <source>
        <dbReference type="ARBA" id="ARBA00023157"/>
    </source>
</evidence>
<dbReference type="GeneID" id="105890682"/>
<organism evidence="12 13">
    <name type="scientific">Clupea harengus</name>
    <name type="common">Atlantic herring</name>
    <dbReference type="NCBI Taxonomy" id="7950"/>
    <lineage>
        <taxon>Eukaryota</taxon>
        <taxon>Metazoa</taxon>
        <taxon>Chordata</taxon>
        <taxon>Craniata</taxon>
        <taxon>Vertebrata</taxon>
        <taxon>Euteleostomi</taxon>
        <taxon>Actinopterygii</taxon>
        <taxon>Neopterygii</taxon>
        <taxon>Teleostei</taxon>
        <taxon>Clupei</taxon>
        <taxon>Clupeiformes</taxon>
        <taxon>Clupeoidei</taxon>
        <taxon>Clupeidae</taxon>
        <taxon>Clupea</taxon>
    </lineage>
</organism>
<dbReference type="PROSITE" id="PS01355">
    <property type="entry name" value="HEMATOPO_REC_S_F1"/>
    <property type="match status" value="1"/>
</dbReference>
<keyword evidence="3" id="KW-0812">Transmembrane</keyword>
<evidence type="ECO:0000256" key="2">
    <source>
        <dbReference type="ARBA" id="ARBA00008280"/>
    </source>
</evidence>
<dbReference type="SUPFAM" id="SSF49265">
    <property type="entry name" value="Fibronectin type III"/>
    <property type="match status" value="1"/>
</dbReference>
<reference evidence="13" key="1">
    <citation type="submission" date="2025-08" db="UniProtKB">
        <authorList>
            <consortium name="RefSeq"/>
        </authorList>
    </citation>
    <scope>IDENTIFICATION</scope>
</reference>
<feature type="compositionally biased region" description="Polar residues" evidence="9">
    <location>
        <begin position="498"/>
        <end position="517"/>
    </location>
</feature>
<feature type="signal peptide" evidence="10">
    <location>
        <begin position="1"/>
        <end position="39"/>
    </location>
</feature>
<gene>
    <name evidence="13" type="primary">il2rb</name>
</gene>
<evidence type="ECO:0000256" key="9">
    <source>
        <dbReference type="SAM" id="MobiDB-lite"/>
    </source>
</evidence>
<evidence type="ECO:0000313" key="12">
    <source>
        <dbReference type="Proteomes" id="UP000515152"/>
    </source>
</evidence>
<dbReference type="OrthoDB" id="9419853at2759"/>
<evidence type="ECO:0000256" key="8">
    <source>
        <dbReference type="ARBA" id="ARBA00023170"/>
    </source>
</evidence>
<dbReference type="Gene3D" id="2.60.40.10">
    <property type="entry name" value="Immunoglobulins"/>
    <property type="match status" value="2"/>
</dbReference>
<evidence type="ECO:0000256" key="3">
    <source>
        <dbReference type="ARBA" id="ARBA00022692"/>
    </source>
</evidence>
<comment type="similarity">
    <text evidence="2">Belongs to the type I cytokine receptor family. Type 4 subfamily.</text>
</comment>
<feature type="domain" description="Interleukin-2 receptor subunit beta N-terminal" evidence="11">
    <location>
        <begin position="41"/>
        <end position="123"/>
    </location>
</feature>
<sequence length="554" mass="60797">MGGSQTSSLVLSRPRPRLLPLPLLLLSLLLLLLVKMSHQEDLSCVNDYMGNVSCVWNCSNQSSKAKDQCILKANIDQSSGKESVTCKLMSLGQDHCYKGCHVQFKNKVFSFTNKAGLEVKCNGSIVKSVRLHFAKHIRLLPPDIPSVAQGNLSWSPGASLPRHMTQFTFELQFKGADEPWESAPPRPEFRRQVELKDLSLQQGGRYQARVRVKPVTTGGKSSYAVTWSDWSPVLTWTSDVGDPPPTPSPPGVSGLPLTDMEIGLLSGGLCLAAVVIMWLIRKAHTLSCCSYFRTKSQHIPDPSRYFQPLHSVHGGDFQKWLSPTCGPEPFGPPQPSDCISPVEVAPPMLDTEPWQTPNAQVHLQAKSSGAWRGSGQSSGYSNMGYFYSECQPGLVHIESCPIYFMYPPEGEATAALGLDTSGTSGTSYERLEQIEQFHSSGNPDLYDQPLTPDSGFGTEVNDEGEGMNEDEEWKQDKEEHPCIVHFQRLGMSISIQTPLSSPKSEDTTPALTCNFDSSPPEGSLARSASMIIQPCGSGYMTIKEMQNTYSNKSI</sequence>
<keyword evidence="8 13" id="KW-0675">Receptor</keyword>
<dbReference type="GO" id="GO:0016064">
    <property type="term" value="P:immunoglobulin mediated immune response"/>
    <property type="evidence" value="ECO:0007669"/>
    <property type="project" value="TreeGrafter"/>
</dbReference>
<feature type="compositionally biased region" description="Acidic residues" evidence="9">
    <location>
        <begin position="460"/>
        <end position="473"/>
    </location>
</feature>
<feature type="region of interest" description="Disordered" evidence="9">
    <location>
        <begin position="439"/>
        <end position="477"/>
    </location>
</feature>
<evidence type="ECO:0000313" key="13">
    <source>
        <dbReference type="RefSeq" id="XP_031423356.1"/>
    </source>
</evidence>
<dbReference type="Pfam" id="PF18707">
    <property type="entry name" value="IL2RB_N1"/>
    <property type="match status" value="1"/>
</dbReference>
<protein>
    <submittedName>
        <fullName evidence="13">Interleukin-2 receptor subunit beta isoform X1</fullName>
    </submittedName>
</protein>
<evidence type="ECO:0000256" key="1">
    <source>
        <dbReference type="ARBA" id="ARBA00004167"/>
    </source>
</evidence>